<protein>
    <submittedName>
        <fullName evidence="2">Uncharacterized protein</fullName>
    </submittedName>
</protein>
<feature type="compositionally biased region" description="Basic and acidic residues" evidence="1">
    <location>
        <begin position="8"/>
        <end position="21"/>
    </location>
</feature>
<feature type="compositionally biased region" description="Basic and acidic residues" evidence="1">
    <location>
        <begin position="49"/>
        <end position="59"/>
    </location>
</feature>
<proteinExistence type="predicted"/>
<accession>A0A1B6DWM6</accession>
<evidence type="ECO:0000313" key="2">
    <source>
        <dbReference type="EMBL" id="JAS30057.1"/>
    </source>
</evidence>
<sequence length="167" mass="19295">MDDSGFDSDPKQRQVNEDDRLFPASDSSTSSANTNLSTPTKINRKQLQKKLERRIEQAKKIQSQQDSKKNSQLIPIQRLPIPISKPLSSPREHHPLVEWESDDSEEDINFFPVSRLRDGKQELTDTFSIEEFDVTPEEDDLDLLPPKPMNRRIFCCGVPFHWCCNLV</sequence>
<feature type="compositionally biased region" description="Low complexity" evidence="1">
    <location>
        <begin position="72"/>
        <end position="89"/>
    </location>
</feature>
<feature type="compositionally biased region" description="Low complexity" evidence="1">
    <location>
        <begin position="23"/>
        <end position="40"/>
    </location>
</feature>
<reference evidence="2" key="1">
    <citation type="submission" date="2015-12" db="EMBL/GenBank/DDBJ databases">
        <title>De novo transcriptome assembly of four potential Pierce s Disease insect vectors from Arizona vineyards.</title>
        <authorList>
            <person name="Tassone E.E."/>
        </authorList>
    </citation>
    <scope>NUCLEOTIDE SEQUENCE</scope>
</reference>
<feature type="region of interest" description="Disordered" evidence="1">
    <location>
        <begin position="1"/>
        <end position="101"/>
    </location>
</feature>
<gene>
    <name evidence="2" type="ORF">g.26430</name>
</gene>
<organism evidence="2">
    <name type="scientific">Clastoptera arizonana</name>
    <name type="common">Arizona spittle bug</name>
    <dbReference type="NCBI Taxonomy" id="38151"/>
    <lineage>
        <taxon>Eukaryota</taxon>
        <taxon>Metazoa</taxon>
        <taxon>Ecdysozoa</taxon>
        <taxon>Arthropoda</taxon>
        <taxon>Hexapoda</taxon>
        <taxon>Insecta</taxon>
        <taxon>Pterygota</taxon>
        <taxon>Neoptera</taxon>
        <taxon>Paraneoptera</taxon>
        <taxon>Hemiptera</taxon>
        <taxon>Auchenorrhyncha</taxon>
        <taxon>Cercopoidea</taxon>
        <taxon>Clastopteridae</taxon>
        <taxon>Clastoptera</taxon>
    </lineage>
</organism>
<dbReference type="EMBL" id="GEDC01007241">
    <property type="protein sequence ID" value="JAS30057.1"/>
    <property type="molecule type" value="Transcribed_RNA"/>
</dbReference>
<name>A0A1B6DWM6_9HEMI</name>
<dbReference type="AlphaFoldDB" id="A0A1B6DWM6"/>
<evidence type="ECO:0000256" key="1">
    <source>
        <dbReference type="SAM" id="MobiDB-lite"/>
    </source>
</evidence>